<dbReference type="GO" id="GO:0071555">
    <property type="term" value="P:cell wall organization"/>
    <property type="evidence" value="ECO:0007669"/>
    <property type="project" value="TreeGrafter"/>
</dbReference>
<dbReference type="Pfam" id="PF03717">
    <property type="entry name" value="PBP_dimer"/>
    <property type="match status" value="1"/>
</dbReference>
<evidence type="ECO:0000256" key="1">
    <source>
        <dbReference type="ARBA" id="ARBA00004370"/>
    </source>
</evidence>
<evidence type="ECO:0000313" key="7">
    <source>
        <dbReference type="EMBL" id="HIZ89942.1"/>
    </source>
</evidence>
<keyword evidence="4" id="KW-1133">Transmembrane helix</keyword>
<name>A0A9D2GV60_9BACT</name>
<dbReference type="GO" id="GO:0004180">
    <property type="term" value="F:carboxypeptidase activity"/>
    <property type="evidence" value="ECO:0007669"/>
    <property type="project" value="UniProtKB-KW"/>
</dbReference>
<evidence type="ECO:0000256" key="3">
    <source>
        <dbReference type="ARBA" id="ARBA00023136"/>
    </source>
</evidence>
<dbReference type="Gene3D" id="3.90.1310.10">
    <property type="entry name" value="Penicillin-binding protein 2a (Domain 2)"/>
    <property type="match status" value="1"/>
</dbReference>
<dbReference type="InterPro" id="IPR012338">
    <property type="entry name" value="Beta-lactam/transpept-like"/>
</dbReference>
<reference evidence="7" key="1">
    <citation type="journal article" date="2021" name="PeerJ">
        <title>Extensive microbial diversity within the chicken gut microbiome revealed by metagenomics and culture.</title>
        <authorList>
            <person name="Gilroy R."/>
            <person name="Ravi A."/>
            <person name="Getino M."/>
            <person name="Pursley I."/>
            <person name="Horton D.L."/>
            <person name="Alikhan N.F."/>
            <person name="Baker D."/>
            <person name="Gharbi K."/>
            <person name="Hall N."/>
            <person name="Watson M."/>
            <person name="Adriaenssens E.M."/>
            <person name="Foster-Nyarko E."/>
            <person name="Jarju S."/>
            <person name="Secka A."/>
            <person name="Antonio M."/>
            <person name="Oren A."/>
            <person name="Chaudhuri R.R."/>
            <person name="La Ragione R."/>
            <person name="Hildebrand F."/>
            <person name="Pallen M.J."/>
        </authorList>
    </citation>
    <scope>NUCLEOTIDE SEQUENCE</scope>
    <source>
        <strain evidence="7">ChiW4-1371</strain>
    </source>
</reference>
<accession>A0A9D2GV60</accession>
<dbReference type="InterPro" id="IPR036138">
    <property type="entry name" value="PBP_dimer_sf"/>
</dbReference>
<dbReference type="GO" id="GO:0005886">
    <property type="term" value="C:plasma membrane"/>
    <property type="evidence" value="ECO:0007669"/>
    <property type="project" value="TreeGrafter"/>
</dbReference>
<keyword evidence="2" id="KW-0378">Hydrolase</keyword>
<comment type="caution">
    <text evidence="7">The sequence shown here is derived from an EMBL/GenBank/DDBJ whole genome shotgun (WGS) entry which is preliminary data.</text>
</comment>
<comment type="subcellular location">
    <subcellularLocation>
        <location evidence="1">Membrane</location>
    </subcellularLocation>
</comment>
<keyword evidence="2" id="KW-0645">Protease</keyword>
<feature type="domain" description="Penicillin-binding protein transpeptidase" evidence="5">
    <location>
        <begin position="237"/>
        <end position="542"/>
    </location>
</feature>
<dbReference type="SUPFAM" id="SSF56519">
    <property type="entry name" value="Penicillin binding protein dimerisation domain"/>
    <property type="match status" value="1"/>
</dbReference>
<evidence type="ECO:0000313" key="8">
    <source>
        <dbReference type="Proteomes" id="UP000824176"/>
    </source>
</evidence>
<gene>
    <name evidence="7" type="ORF">H9804_08340</name>
</gene>
<feature type="transmembrane region" description="Helical" evidence="4">
    <location>
        <begin position="6"/>
        <end position="29"/>
    </location>
</feature>
<dbReference type="AlphaFoldDB" id="A0A9D2GV60"/>
<dbReference type="SUPFAM" id="SSF56601">
    <property type="entry name" value="beta-lactamase/transpeptidase-like"/>
    <property type="match status" value="1"/>
</dbReference>
<dbReference type="EMBL" id="DXAQ01000125">
    <property type="protein sequence ID" value="HIZ89942.1"/>
    <property type="molecule type" value="Genomic_DNA"/>
</dbReference>
<dbReference type="Pfam" id="PF00905">
    <property type="entry name" value="Transpeptidase"/>
    <property type="match status" value="1"/>
</dbReference>
<dbReference type="InterPro" id="IPR050515">
    <property type="entry name" value="Beta-lactam/transpept"/>
</dbReference>
<evidence type="ECO:0000259" key="5">
    <source>
        <dbReference type="Pfam" id="PF00905"/>
    </source>
</evidence>
<dbReference type="PANTHER" id="PTHR30627:SF1">
    <property type="entry name" value="PEPTIDOGLYCAN D,D-TRANSPEPTIDASE FTSI"/>
    <property type="match status" value="1"/>
</dbReference>
<dbReference type="Gene3D" id="3.40.710.10">
    <property type="entry name" value="DD-peptidase/beta-lactamase superfamily"/>
    <property type="match status" value="1"/>
</dbReference>
<reference evidence="7" key="2">
    <citation type="submission" date="2021-04" db="EMBL/GenBank/DDBJ databases">
        <authorList>
            <person name="Gilroy R."/>
        </authorList>
    </citation>
    <scope>NUCLEOTIDE SEQUENCE</scope>
    <source>
        <strain evidence="7">ChiW4-1371</strain>
    </source>
</reference>
<dbReference type="InterPro" id="IPR005311">
    <property type="entry name" value="PBP_dimer"/>
</dbReference>
<proteinExistence type="predicted"/>
<dbReference type="InterPro" id="IPR001460">
    <property type="entry name" value="PCN-bd_Tpept"/>
</dbReference>
<keyword evidence="4" id="KW-0812">Transmembrane</keyword>
<dbReference type="GO" id="GO:0008658">
    <property type="term" value="F:penicillin binding"/>
    <property type="evidence" value="ECO:0007669"/>
    <property type="project" value="InterPro"/>
</dbReference>
<keyword evidence="3 4" id="KW-0472">Membrane</keyword>
<keyword evidence="2" id="KW-0121">Carboxypeptidase</keyword>
<evidence type="ECO:0000256" key="2">
    <source>
        <dbReference type="ARBA" id="ARBA00022645"/>
    </source>
</evidence>
<dbReference type="Proteomes" id="UP000824176">
    <property type="component" value="Unassembled WGS sequence"/>
</dbReference>
<feature type="domain" description="Penicillin-binding protein dimerisation" evidence="6">
    <location>
        <begin position="54"/>
        <end position="181"/>
    </location>
</feature>
<protein>
    <submittedName>
        <fullName evidence="7">Penicillin-binding protein 2</fullName>
    </submittedName>
</protein>
<dbReference type="Gene3D" id="3.30.450.330">
    <property type="match status" value="1"/>
</dbReference>
<evidence type="ECO:0000256" key="4">
    <source>
        <dbReference type="SAM" id="Phobius"/>
    </source>
</evidence>
<organism evidence="7 8">
    <name type="scientific">Candidatus Mucispirillum faecigallinarum</name>
    <dbReference type="NCBI Taxonomy" id="2838699"/>
    <lineage>
        <taxon>Bacteria</taxon>
        <taxon>Pseudomonadati</taxon>
        <taxon>Deferribacterota</taxon>
        <taxon>Deferribacteres</taxon>
        <taxon>Deferribacterales</taxon>
        <taxon>Mucispirillaceae</taxon>
        <taxon>Mucispirillum</taxon>
    </lineage>
</organism>
<sequence>MFNSSTIFKLFSVFSFVIFAIVFGKLFYLQVIKYDKYEKMVEVQSDPRLTVFTDRGFIYDKEGRLLARNKSAGSLYAYRKNIPNKYEFFKALENNGIKVNQKTRKALRETDSFTWIARQIDLAKAEKLSSQIEGLEYFVEDARFYPQGTLMANIIGFTGSDNIGRSGIEYFLDNKLEGRKVNVASIKDSRRKVILFEDKGELARPDAQVYLTLSSRIQAGAEHILREGAKKFGAKNGSVVAMDIKTGEILLAANVNSFNPHEYWKYPSSYWSNHSFNYVFEPGSIFKTVAFSYLHNNNKLDRNRLIDTSKKITIGKYTYSDTKYYGTLTVDEVFTHSSNIGMTQLIRNENNNKQDFYNFLIHAGFGDKTGIYGASEEAGIVKPVAAWSKTSLTSMAIGYEVLVTPLQVVRFYGALANNGVMVNPKIISKIVKGNEIAIPEHVETPVLSKETSSYMLDLMRKTVEDGTGQKAKTQLTKIAGKTGTARVYDNKAGAYSTQNYSASFAGVFPAEDPKVAMIVVYESPRSSIYGGSTAADIFREIAEFISTEKHYFEPEIKVVANAD</sequence>
<evidence type="ECO:0000259" key="6">
    <source>
        <dbReference type="Pfam" id="PF03717"/>
    </source>
</evidence>
<dbReference type="PANTHER" id="PTHR30627">
    <property type="entry name" value="PEPTIDOGLYCAN D,D-TRANSPEPTIDASE"/>
    <property type="match status" value="1"/>
</dbReference>